<name>A0A6L7GHJ7_9SPHN</name>
<dbReference type="OrthoDB" id="7595119at2"/>
<protein>
    <submittedName>
        <fullName evidence="1">Uncharacterized protein</fullName>
    </submittedName>
</protein>
<organism evidence="1 2">
    <name type="scientific">Allopontixanthobacter confluentis</name>
    <dbReference type="NCBI Taxonomy" id="1849021"/>
    <lineage>
        <taxon>Bacteria</taxon>
        <taxon>Pseudomonadati</taxon>
        <taxon>Pseudomonadota</taxon>
        <taxon>Alphaproteobacteria</taxon>
        <taxon>Sphingomonadales</taxon>
        <taxon>Erythrobacteraceae</taxon>
        <taxon>Allopontixanthobacter</taxon>
    </lineage>
</organism>
<evidence type="ECO:0000313" key="2">
    <source>
        <dbReference type="Proteomes" id="UP000473531"/>
    </source>
</evidence>
<gene>
    <name evidence="1" type="ORF">GRI44_09850</name>
</gene>
<keyword evidence="2" id="KW-1185">Reference proteome</keyword>
<dbReference type="Pfam" id="PF12276">
    <property type="entry name" value="DUF3617"/>
    <property type="match status" value="1"/>
</dbReference>
<evidence type="ECO:0000313" key="1">
    <source>
        <dbReference type="EMBL" id="MXP15050.1"/>
    </source>
</evidence>
<dbReference type="EMBL" id="WTYU01000002">
    <property type="protein sequence ID" value="MXP15050.1"/>
    <property type="molecule type" value="Genomic_DNA"/>
</dbReference>
<dbReference type="Proteomes" id="UP000473531">
    <property type="component" value="Unassembled WGS sequence"/>
</dbReference>
<dbReference type="AlphaFoldDB" id="A0A6L7GHJ7"/>
<dbReference type="InterPro" id="IPR022061">
    <property type="entry name" value="DUF3617"/>
</dbReference>
<accession>A0A6L7GHJ7</accession>
<sequence>MLDQLERGQWEVRFRETGAKRDICVRSGREFIQLKHAGNKQCSHYVVEGGQQQVTVQYTCAGNGYGRTNIRRETRDIVQISSTGMVNSRPFEFAAEARRTGTCN</sequence>
<comment type="caution">
    <text evidence="1">The sequence shown here is derived from an EMBL/GenBank/DDBJ whole genome shotgun (WGS) entry which is preliminary data.</text>
</comment>
<reference evidence="1 2" key="1">
    <citation type="submission" date="2019-12" db="EMBL/GenBank/DDBJ databases">
        <title>Genomic-based taxomic classification of the family Erythrobacteraceae.</title>
        <authorList>
            <person name="Xu L."/>
        </authorList>
    </citation>
    <scope>NUCLEOTIDE SEQUENCE [LARGE SCALE GENOMIC DNA]</scope>
    <source>
        <strain evidence="1 2">KCTC 52259</strain>
    </source>
</reference>
<proteinExistence type="predicted"/>